<sequence length="124" mass="13403">MDAPKSVLLLILLLIAGINSQYPDYIDYYGFPYGAQIPQGQLIGIAGVDPITGAITGAITGGLMGIFHHVIISAVLGNAFTLTAKDIHIVSILQTPIYMSLTDLMEKSSHSYDYMIMKYAVTVH</sequence>
<dbReference type="Proteomes" id="UP001176961">
    <property type="component" value="Unassembled WGS sequence"/>
</dbReference>
<protein>
    <submittedName>
        <fullName evidence="2">Uncharacterized protein</fullName>
    </submittedName>
</protein>
<feature type="chain" id="PRO_5041349279" evidence="1">
    <location>
        <begin position="21"/>
        <end position="124"/>
    </location>
</feature>
<comment type="caution">
    <text evidence="2">The sequence shown here is derived from an EMBL/GenBank/DDBJ whole genome shotgun (WGS) entry which is preliminary data.</text>
</comment>
<accession>A0AA36GGM6</accession>
<keyword evidence="1" id="KW-0732">Signal</keyword>
<keyword evidence="3" id="KW-1185">Reference proteome</keyword>
<evidence type="ECO:0000313" key="2">
    <source>
        <dbReference type="EMBL" id="CAJ0591564.1"/>
    </source>
</evidence>
<gene>
    <name evidence="2" type="ORF">CYNAS_LOCUS3547</name>
</gene>
<proteinExistence type="predicted"/>
<dbReference type="AlphaFoldDB" id="A0AA36GGM6"/>
<evidence type="ECO:0000256" key="1">
    <source>
        <dbReference type="SAM" id="SignalP"/>
    </source>
</evidence>
<dbReference type="EMBL" id="CATQJL010000001">
    <property type="protein sequence ID" value="CAJ0591564.1"/>
    <property type="molecule type" value="Genomic_DNA"/>
</dbReference>
<evidence type="ECO:0000313" key="3">
    <source>
        <dbReference type="Proteomes" id="UP001176961"/>
    </source>
</evidence>
<feature type="signal peptide" evidence="1">
    <location>
        <begin position="1"/>
        <end position="20"/>
    </location>
</feature>
<name>A0AA36GGM6_CYLNA</name>
<reference evidence="2" key="1">
    <citation type="submission" date="2023-07" db="EMBL/GenBank/DDBJ databases">
        <authorList>
            <consortium name="CYATHOMIX"/>
        </authorList>
    </citation>
    <scope>NUCLEOTIDE SEQUENCE</scope>
    <source>
        <strain evidence="2">N/A</strain>
    </source>
</reference>
<organism evidence="2 3">
    <name type="scientific">Cylicocyclus nassatus</name>
    <name type="common">Nematode worm</name>
    <dbReference type="NCBI Taxonomy" id="53992"/>
    <lineage>
        <taxon>Eukaryota</taxon>
        <taxon>Metazoa</taxon>
        <taxon>Ecdysozoa</taxon>
        <taxon>Nematoda</taxon>
        <taxon>Chromadorea</taxon>
        <taxon>Rhabditida</taxon>
        <taxon>Rhabditina</taxon>
        <taxon>Rhabditomorpha</taxon>
        <taxon>Strongyloidea</taxon>
        <taxon>Strongylidae</taxon>
        <taxon>Cylicocyclus</taxon>
    </lineage>
</organism>